<evidence type="ECO:0000256" key="2">
    <source>
        <dbReference type="ARBA" id="ARBA00022803"/>
    </source>
</evidence>
<keyword evidence="4" id="KW-1185">Reference proteome</keyword>
<accession>A0ABR8JK49</accession>
<evidence type="ECO:0000256" key="1">
    <source>
        <dbReference type="ARBA" id="ARBA00022737"/>
    </source>
</evidence>
<evidence type="ECO:0000313" key="3">
    <source>
        <dbReference type="EMBL" id="MBD2716081.1"/>
    </source>
</evidence>
<dbReference type="Pfam" id="PF13424">
    <property type="entry name" value="TPR_12"/>
    <property type="match status" value="1"/>
</dbReference>
<dbReference type="SUPFAM" id="SSF48452">
    <property type="entry name" value="TPR-like"/>
    <property type="match status" value="3"/>
</dbReference>
<sequence>MFGFIASYEEAYAEHDCQAAIRYAHLANRAGRQWLGIDADTTAQAERWKISGTYEFLYKAYKCQADAAYTQQRYAEALRSYEQALKFLHQGDFRRDGTEESPAYHEENKAWLLNDMALCYGHLQQPVKGDTFFLRAAKLYRSVHQKPDDGMARLAANLAYSQRSQGHYEVSNQLYRQANRFLARDTTQQAYTDRTSNAIQIALNHIGQDSIPQALSGLQALHISSTDSTSYYLASFYTGICFFKQSRYAVAEQFLLRCLRHYQKNARDNWTSLVGVEIVLAYNFLSQAKYAKAMQLANTAQVRITKKSGSNNAAYYKCSTLLASIHKAQGHYTKAAALYQQELRFLQSQTTSNTMVLPGIQAELAELSVTLDELEAARSYAAQLPVKEVHSPSQTPILTAAAYVAYASGQYPKARAHYQATLRINRAFGTSSSTTGYALNGLGLVAMAQHDLPEADSLFGRSLQLHRKFFTGPHPATASVLLNYSQLRIQQNRHTEADAMIQEATAMLNILLPADHDALADAAPRKGELARRQGQPDNLYFQRAFAIYNHKFGSGHWKTKQARAYLTAAPAARR</sequence>
<dbReference type="InterPro" id="IPR011990">
    <property type="entry name" value="TPR-like_helical_dom_sf"/>
</dbReference>
<keyword evidence="2" id="KW-0802">TPR repeat</keyword>
<dbReference type="Proteomes" id="UP000642468">
    <property type="component" value="Unassembled WGS sequence"/>
</dbReference>
<dbReference type="EMBL" id="JACWZZ010000003">
    <property type="protein sequence ID" value="MBD2716081.1"/>
    <property type="molecule type" value="Genomic_DNA"/>
</dbReference>
<dbReference type="Gene3D" id="1.25.40.10">
    <property type="entry name" value="Tetratricopeptide repeat domain"/>
    <property type="match status" value="3"/>
</dbReference>
<organism evidence="3 4">
    <name type="scientific">Hymenobacter duratus</name>
    <dbReference type="NCBI Taxonomy" id="2771356"/>
    <lineage>
        <taxon>Bacteria</taxon>
        <taxon>Pseudomonadati</taxon>
        <taxon>Bacteroidota</taxon>
        <taxon>Cytophagia</taxon>
        <taxon>Cytophagales</taxon>
        <taxon>Hymenobacteraceae</taxon>
        <taxon>Hymenobacter</taxon>
    </lineage>
</organism>
<reference evidence="3 4" key="1">
    <citation type="submission" date="2020-09" db="EMBL/GenBank/DDBJ databases">
        <authorList>
            <person name="Kim M.K."/>
        </authorList>
    </citation>
    <scope>NUCLEOTIDE SEQUENCE [LARGE SCALE GENOMIC DNA]</scope>
    <source>
        <strain evidence="3 4">BT646</strain>
    </source>
</reference>
<gene>
    <name evidence="3" type="ORF">IC231_13630</name>
</gene>
<name>A0ABR8JK49_9BACT</name>
<dbReference type="PANTHER" id="PTHR45641:SF19">
    <property type="entry name" value="NEPHROCYSTIN-3"/>
    <property type="match status" value="1"/>
</dbReference>
<keyword evidence="1" id="KW-0677">Repeat</keyword>
<evidence type="ECO:0000313" key="4">
    <source>
        <dbReference type="Proteomes" id="UP000642468"/>
    </source>
</evidence>
<dbReference type="InterPro" id="IPR019734">
    <property type="entry name" value="TPR_rpt"/>
</dbReference>
<protein>
    <submittedName>
        <fullName evidence="3">Tetratricopeptide repeat protein</fullName>
    </submittedName>
</protein>
<proteinExistence type="predicted"/>
<comment type="caution">
    <text evidence="3">The sequence shown here is derived from an EMBL/GenBank/DDBJ whole genome shotgun (WGS) entry which is preliminary data.</text>
</comment>
<dbReference type="SMART" id="SM00028">
    <property type="entry name" value="TPR"/>
    <property type="match status" value="6"/>
</dbReference>
<dbReference type="RefSeq" id="WP_190785069.1">
    <property type="nucleotide sequence ID" value="NZ_JACWZZ010000003.1"/>
</dbReference>
<dbReference type="PANTHER" id="PTHR45641">
    <property type="entry name" value="TETRATRICOPEPTIDE REPEAT PROTEIN (AFU_ORTHOLOGUE AFUA_6G03870)"/>
    <property type="match status" value="1"/>
</dbReference>